<evidence type="ECO:0000256" key="2">
    <source>
        <dbReference type="ARBA" id="ARBA00022690"/>
    </source>
</evidence>
<accession>A0AAV9SJ17</accession>
<dbReference type="GO" id="GO:0005615">
    <property type="term" value="C:extracellular space"/>
    <property type="evidence" value="ECO:0007669"/>
    <property type="project" value="InterPro"/>
</dbReference>
<evidence type="ECO:0000259" key="6">
    <source>
        <dbReference type="SMART" id="SM01360"/>
    </source>
</evidence>
<dbReference type="InterPro" id="IPR047565">
    <property type="entry name" value="Alpha-macroglob_thiol-ester_cl"/>
</dbReference>
<dbReference type="Gene3D" id="2.60.40.10">
    <property type="entry name" value="Immunoglobulins"/>
    <property type="match status" value="1"/>
</dbReference>
<dbReference type="PANTHER" id="PTHR11412:SF150">
    <property type="entry name" value="ALPHA-2-MACROGLOBULIN-RELATED"/>
    <property type="match status" value="1"/>
</dbReference>
<evidence type="ECO:0000259" key="5">
    <source>
        <dbReference type="SMART" id="SM01359"/>
    </source>
</evidence>
<reference evidence="7 8" key="1">
    <citation type="submission" date="2021-06" db="EMBL/GenBank/DDBJ databases">
        <authorList>
            <person name="Palmer J.M."/>
        </authorList>
    </citation>
    <scope>NUCLEOTIDE SEQUENCE [LARGE SCALE GENOMIC DNA]</scope>
    <source>
        <strain evidence="7 8">MEX-2019</strain>
        <tissue evidence="7">Muscle</tissue>
    </source>
</reference>
<gene>
    <name evidence="7" type="ORF">CRENBAI_005980</name>
</gene>
<keyword evidence="4" id="KW-1015">Disulfide bond</keyword>
<dbReference type="Gene3D" id="2.60.40.1930">
    <property type="match status" value="1"/>
</dbReference>
<dbReference type="Gene3D" id="1.50.10.20">
    <property type="match status" value="1"/>
</dbReference>
<keyword evidence="2" id="KW-0646">Protease inhibitor</keyword>
<dbReference type="GO" id="GO:0004867">
    <property type="term" value="F:serine-type endopeptidase inhibitor activity"/>
    <property type="evidence" value="ECO:0007669"/>
    <property type="project" value="UniProtKB-KW"/>
</dbReference>
<dbReference type="InterPro" id="IPR008930">
    <property type="entry name" value="Terpenoid_cyclase/PrenylTrfase"/>
</dbReference>
<sequence length="1014" mass="112609">MIAPQRITLTAEGGASAVIASAISRYTYGQPVPGSIRVHVCQPPQQNYGSRNSRNISPCDTKTKQLALDLNAVVEEEGTGYAVDSSGSNIPDYKVEELLLSELLPPSLDTQSVSSLELKKNNTPLPCDEENNITVQYTIVKEAQGTVDVIYLGEVSFKLRVSADMAPDVQVVAYAVLPSENVIAHSSDFKTEKCFNNKVSLEFSPSSGVPGEETKLQLTAQPDSLCGVSAIDQSVLIKEPGKTLNADKIFNLLPVKRASGVPHHIEDTTECLHVRPKRFLSPSPHGQDAYTVFKKMGLKIATNLLIRRPTCLSFQGDLYHRNVVISLPRRFHWEGNTLRISGFRGLTPPPPVQTTRTFFPETWIWDLVEVGSSGTKDVSLTVPDTITTWETETFCLSSEGFGLAPRQKLTVFQPFFLELTLPYSIIRGENFELKATVFNYLTSCIMMKVIAAPSSDYTLTPLSGDQYTSCLCGNERKTLSWTMTPTALGVVNVTVSAEAVPSHASCDNEVVSVPERGRIDTVKRSLRVKAEGAEIINTENWLLCPKGETLTEETEMELPENVIDGSVRALVSVLGDILGRALKNLDGLLKMPYGCGEQNMALLAPNIYILHYLKNTQQLTPAIKEKAFKFLSSGYQRQLNYKHLTGAYSNFGSGPGNTWLTSFVLRSFFKAQSFIYIDPSKIEESRTWLNQQQMENGCFRKSGKLFNNRMKTKLIEICRLVAQSKLSEGKHEEALPAAHCLLYTSIDVHGPNTIQLIPAYLLLAEANMGLDNLAVVGELLSQAEWAVLKSPESGPLIQHQLHRSLGRFHTSAGNLQEALYHFANDIYFASEEYGLDSITTSKGYFLMADMFVRQGKMLIGRSLYSKVAQTWHNHLSGLLKTHVKILQNCAVSSDSFYEKSQQVEMDEMLRAMLEFEQKQSRRDAAQTALLAHCLAMLWLLRGDFQKVLGFGSTALQASQQIPKHDLTESILGLLQQERFGTKLEQTENAQHVGTLNLEILPSTKPSHTRRTFRM</sequence>
<keyword evidence="8" id="KW-1185">Reference proteome</keyword>
<dbReference type="InterPro" id="IPR001599">
    <property type="entry name" value="Macroglobln_a2"/>
</dbReference>
<comment type="caution">
    <text evidence="7">The sequence shown here is derived from an EMBL/GenBank/DDBJ whole genome shotgun (WGS) entry which is preliminary data.</text>
</comment>
<comment type="similarity">
    <text evidence="1">Belongs to the protease inhibitor I39 (alpha-2-macroglobulin) family.</text>
</comment>
<dbReference type="SMART" id="SM01360">
    <property type="entry name" value="A2M"/>
    <property type="match status" value="1"/>
</dbReference>
<organism evidence="7 8">
    <name type="scientific">Crenichthys baileyi</name>
    <name type="common">White River springfish</name>
    <dbReference type="NCBI Taxonomy" id="28760"/>
    <lineage>
        <taxon>Eukaryota</taxon>
        <taxon>Metazoa</taxon>
        <taxon>Chordata</taxon>
        <taxon>Craniata</taxon>
        <taxon>Vertebrata</taxon>
        <taxon>Euteleostomi</taxon>
        <taxon>Actinopterygii</taxon>
        <taxon>Neopterygii</taxon>
        <taxon>Teleostei</taxon>
        <taxon>Neoteleostei</taxon>
        <taxon>Acanthomorphata</taxon>
        <taxon>Ovalentaria</taxon>
        <taxon>Atherinomorphae</taxon>
        <taxon>Cyprinodontiformes</taxon>
        <taxon>Goodeidae</taxon>
        <taxon>Crenichthys</taxon>
    </lineage>
</organism>
<evidence type="ECO:0000313" key="8">
    <source>
        <dbReference type="Proteomes" id="UP001311232"/>
    </source>
</evidence>
<dbReference type="EMBL" id="JAHHUM010000304">
    <property type="protein sequence ID" value="KAK5621451.1"/>
    <property type="molecule type" value="Genomic_DNA"/>
</dbReference>
<dbReference type="GO" id="GO:0007399">
    <property type="term" value="P:nervous system development"/>
    <property type="evidence" value="ECO:0007669"/>
    <property type="project" value="UniProtKB-ARBA"/>
</dbReference>
<evidence type="ECO:0000313" key="7">
    <source>
        <dbReference type="EMBL" id="KAK5621451.1"/>
    </source>
</evidence>
<dbReference type="Pfam" id="PF07678">
    <property type="entry name" value="TED_complement"/>
    <property type="match status" value="1"/>
</dbReference>
<dbReference type="Proteomes" id="UP001311232">
    <property type="component" value="Unassembled WGS sequence"/>
</dbReference>
<evidence type="ECO:0000256" key="1">
    <source>
        <dbReference type="ARBA" id="ARBA00010952"/>
    </source>
</evidence>
<feature type="domain" description="Alpha-2-macroglobulin" evidence="6">
    <location>
        <begin position="362"/>
        <end position="451"/>
    </location>
</feature>
<dbReference type="InterPro" id="IPR011625">
    <property type="entry name" value="A2M_N_BRD"/>
</dbReference>
<evidence type="ECO:0000256" key="3">
    <source>
        <dbReference type="ARBA" id="ARBA00022900"/>
    </source>
</evidence>
<dbReference type="InterPro" id="IPR013783">
    <property type="entry name" value="Ig-like_fold"/>
</dbReference>
<dbReference type="InterPro" id="IPR014756">
    <property type="entry name" value="Ig_E-set"/>
</dbReference>
<dbReference type="PANTHER" id="PTHR11412">
    <property type="entry name" value="MACROGLOBULIN / COMPLEMENT"/>
    <property type="match status" value="1"/>
</dbReference>
<feature type="domain" description="Alpha-2-macroglobulin bait region" evidence="5">
    <location>
        <begin position="116"/>
        <end position="238"/>
    </location>
</feature>
<dbReference type="PROSITE" id="PS00477">
    <property type="entry name" value="ALPHA_2_MACROGLOBULIN"/>
    <property type="match status" value="1"/>
</dbReference>
<proteinExistence type="inferred from homology"/>
<evidence type="ECO:0000256" key="4">
    <source>
        <dbReference type="ARBA" id="ARBA00023157"/>
    </source>
</evidence>
<dbReference type="InterPro" id="IPR011626">
    <property type="entry name" value="Alpha-macroglobulin_TED"/>
</dbReference>
<dbReference type="AlphaFoldDB" id="A0AAV9SJ17"/>
<name>A0AAV9SJ17_9TELE</name>
<dbReference type="Gene3D" id="2.20.130.20">
    <property type="match status" value="1"/>
</dbReference>
<dbReference type="SMART" id="SM01419">
    <property type="entry name" value="Thiol-ester_cl"/>
    <property type="match status" value="1"/>
</dbReference>
<dbReference type="Pfam" id="PF07703">
    <property type="entry name" value="A2M_BRD"/>
    <property type="match status" value="1"/>
</dbReference>
<keyword evidence="3" id="KW-0722">Serine protease inhibitor</keyword>
<dbReference type="Gene3D" id="6.20.50.160">
    <property type="match status" value="1"/>
</dbReference>
<dbReference type="Pfam" id="PF00207">
    <property type="entry name" value="A2M"/>
    <property type="match status" value="1"/>
</dbReference>
<dbReference type="SUPFAM" id="SSF81296">
    <property type="entry name" value="E set domains"/>
    <property type="match status" value="1"/>
</dbReference>
<dbReference type="InterPro" id="IPR050473">
    <property type="entry name" value="A2M/Complement_sys"/>
</dbReference>
<dbReference type="SUPFAM" id="SSF48239">
    <property type="entry name" value="Terpenoid cyclases/Protein prenyltransferases"/>
    <property type="match status" value="1"/>
</dbReference>
<dbReference type="SMART" id="SM01359">
    <property type="entry name" value="A2M_N_2"/>
    <property type="match status" value="1"/>
</dbReference>
<dbReference type="InterPro" id="IPR019742">
    <property type="entry name" value="MacrogloblnA2_CS"/>
</dbReference>
<protein>
    <submittedName>
        <fullName evidence="7">Uncharacterized protein</fullName>
    </submittedName>
</protein>